<accession>A0A9D1SN83</accession>
<keyword evidence="1" id="KW-1133">Transmembrane helix</keyword>
<dbReference type="AlphaFoldDB" id="A0A9D1SN83"/>
<organism evidence="2 3">
    <name type="scientific">Candidatus Enterousia avicola</name>
    <dbReference type="NCBI Taxonomy" id="2840787"/>
    <lineage>
        <taxon>Bacteria</taxon>
        <taxon>Pseudomonadati</taxon>
        <taxon>Pseudomonadota</taxon>
        <taxon>Alphaproteobacteria</taxon>
        <taxon>Candidatus Enterousia</taxon>
    </lineage>
</organism>
<comment type="caution">
    <text evidence="2">The sequence shown here is derived from an EMBL/GenBank/DDBJ whole genome shotgun (WGS) entry which is preliminary data.</text>
</comment>
<gene>
    <name evidence="2" type="ORF">IAC63_04290</name>
</gene>
<sequence length="92" mass="10631">MKNDFQEMRNIKLLSKQRVLLRAFAVNTLLVLLIWMLTFVPQLIYFGVWVTGVSAPMFFVYAVGTLALWGLAGVILFLVPAIAIWWERKMIK</sequence>
<keyword evidence="1" id="KW-0472">Membrane</keyword>
<feature type="transmembrane region" description="Helical" evidence="1">
    <location>
        <begin position="58"/>
        <end position="86"/>
    </location>
</feature>
<evidence type="ECO:0000313" key="2">
    <source>
        <dbReference type="EMBL" id="HIU65827.1"/>
    </source>
</evidence>
<feature type="transmembrane region" description="Helical" evidence="1">
    <location>
        <begin position="20"/>
        <end position="46"/>
    </location>
</feature>
<reference evidence="2" key="2">
    <citation type="journal article" date="2021" name="PeerJ">
        <title>Extensive microbial diversity within the chicken gut microbiome revealed by metagenomics and culture.</title>
        <authorList>
            <person name="Gilroy R."/>
            <person name="Ravi A."/>
            <person name="Getino M."/>
            <person name="Pursley I."/>
            <person name="Horton D.L."/>
            <person name="Alikhan N.F."/>
            <person name="Baker D."/>
            <person name="Gharbi K."/>
            <person name="Hall N."/>
            <person name="Watson M."/>
            <person name="Adriaenssens E.M."/>
            <person name="Foster-Nyarko E."/>
            <person name="Jarju S."/>
            <person name="Secka A."/>
            <person name="Antonio M."/>
            <person name="Oren A."/>
            <person name="Chaudhuri R.R."/>
            <person name="La Ragione R."/>
            <person name="Hildebrand F."/>
            <person name="Pallen M.J."/>
        </authorList>
    </citation>
    <scope>NUCLEOTIDE SEQUENCE</scope>
    <source>
        <strain evidence="2">CHK136-897</strain>
    </source>
</reference>
<reference evidence="2" key="1">
    <citation type="submission" date="2020-10" db="EMBL/GenBank/DDBJ databases">
        <authorList>
            <person name="Gilroy R."/>
        </authorList>
    </citation>
    <scope>NUCLEOTIDE SEQUENCE</scope>
    <source>
        <strain evidence="2">CHK136-897</strain>
    </source>
</reference>
<evidence type="ECO:0000256" key="1">
    <source>
        <dbReference type="SAM" id="Phobius"/>
    </source>
</evidence>
<name>A0A9D1SN83_9PROT</name>
<protein>
    <submittedName>
        <fullName evidence="2">Uncharacterized protein</fullName>
    </submittedName>
</protein>
<evidence type="ECO:0000313" key="3">
    <source>
        <dbReference type="Proteomes" id="UP000824142"/>
    </source>
</evidence>
<proteinExistence type="predicted"/>
<dbReference type="EMBL" id="DVNO01000036">
    <property type="protein sequence ID" value="HIU65827.1"/>
    <property type="molecule type" value="Genomic_DNA"/>
</dbReference>
<keyword evidence="1" id="KW-0812">Transmembrane</keyword>
<dbReference type="Proteomes" id="UP000824142">
    <property type="component" value="Unassembled WGS sequence"/>
</dbReference>